<keyword evidence="9 13" id="KW-1133">Transmembrane helix</keyword>
<evidence type="ECO:0000313" key="16">
    <source>
        <dbReference type="EMBL" id="MDR5896546.1"/>
    </source>
</evidence>
<dbReference type="InterPro" id="IPR004513">
    <property type="entry name" value="FtsX"/>
</dbReference>
<evidence type="ECO:0000256" key="4">
    <source>
        <dbReference type="ARBA" id="ARBA00021907"/>
    </source>
</evidence>
<feature type="transmembrane region" description="Helical" evidence="13">
    <location>
        <begin position="289"/>
        <end position="313"/>
    </location>
</feature>
<keyword evidence="10 12" id="KW-0472">Membrane</keyword>
<keyword evidence="6 12" id="KW-0997">Cell inner membrane</keyword>
<dbReference type="InterPro" id="IPR040690">
    <property type="entry name" value="FtsX_ECD"/>
</dbReference>
<protein>
    <recommendedName>
        <fullName evidence="4 12">Cell division protein FtsX</fullName>
    </recommendedName>
</protein>
<keyword evidence="8 13" id="KW-0812">Transmembrane</keyword>
<comment type="subunit">
    <text evidence="3">Forms a membrane-associated complex with FtsE.</text>
</comment>
<keyword evidence="11 12" id="KW-0131">Cell cycle</keyword>
<evidence type="ECO:0000256" key="10">
    <source>
        <dbReference type="ARBA" id="ARBA00023136"/>
    </source>
</evidence>
<evidence type="ECO:0000256" key="6">
    <source>
        <dbReference type="ARBA" id="ARBA00022519"/>
    </source>
</evidence>
<name>A0ABU1GWX3_9GAMM</name>
<feature type="transmembrane region" description="Helical" evidence="13">
    <location>
        <begin position="48"/>
        <end position="68"/>
    </location>
</feature>
<dbReference type="Gene3D" id="3.30.70.3040">
    <property type="match status" value="1"/>
</dbReference>
<evidence type="ECO:0000256" key="5">
    <source>
        <dbReference type="ARBA" id="ARBA00022475"/>
    </source>
</evidence>
<comment type="caution">
    <text evidence="16">The sequence shown here is derived from an EMBL/GenBank/DDBJ whole genome shotgun (WGS) entry which is preliminary data.</text>
</comment>
<evidence type="ECO:0000256" key="12">
    <source>
        <dbReference type="PIRNR" id="PIRNR003097"/>
    </source>
</evidence>
<organism evidence="16 17">
    <name type="scientific">Larsenimonas suaedae</name>
    <dbReference type="NCBI Taxonomy" id="1851019"/>
    <lineage>
        <taxon>Bacteria</taxon>
        <taxon>Pseudomonadati</taxon>
        <taxon>Pseudomonadota</taxon>
        <taxon>Gammaproteobacteria</taxon>
        <taxon>Oceanospirillales</taxon>
        <taxon>Halomonadaceae</taxon>
        <taxon>Larsenimonas</taxon>
    </lineage>
</organism>
<dbReference type="PIRSF" id="PIRSF003097">
    <property type="entry name" value="FtsX"/>
    <property type="match status" value="1"/>
</dbReference>
<accession>A0ABU1GWX3</accession>
<evidence type="ECO:0000256" key="9">
    <source>
        <dbReference type="ARBA" id="ARBA00022989"/>
    </source>
</evidence>
<sequence>MKKGRRTRQGARNQQSSFERQRLAWQAHHRQTARDALHRLKQRPIGTAMTLMAIAVALVLPAALWLLLGSAQVLDRNLSDTAQLTVYMTPSASDVDASSLLERVRARDDVGSVTLVTPEQGLEQFQKTLGLGDALSGLDKNPLPAALIVKPVTQTPEAVSALSLALKQMPKVDEAQVDMQWLERLKQLSTLGQRVVLSFGALFALGVILIVGNTIRLSVENRREEIEVITLIGATHAFVRRPFLYSGAWLGLGGGIASLILLAAGMAWLSAPLTALAESYGGQWAVPSLGFEGSLFLLIVSTLLGWLGAFIAVGRHLSHMTPK</sequence>
<keyword evidence="5 12" id="KW-1003">Cell membrane</keyword>
<dbReference type="Pfam" id="PF02687">
    <property type="entry name" value="FtsX"/>
    <property type="match status" value="1"/>
</dbReference>
<dbReference type="PANTHER" id="PTHR47755:SF1">
    <property type="entry name" value="CELL DIVISION PROTEIN FTSX"/>
    <property type="match status" value="1"/>
</dbReference>
<dbReference type="Proteomes" id="UP001269375">
    <property type="component" value="Unassembled WGS sequence"/>
</dbReference>
<reference evidence="16 17" key="1">
    <citation type="submission" date="2023-04" db="EMBL/GenBank/DDBJ databases">
        <title>A long-awaited taxogenomic arrangement of the family Halomonadaceae.</title>
        <authorList>
            <person name="De La Haba R."/>
            <person name="Chuvochina M."/>
            <person name="Wittouck S."/>
            <person name="Arahal D.R."/>
            <person name="Sanchez-Porro C."/>
            <person name="Hugenholtz P."/>
            <person name="Ventosa A."/>
        </authorList>
    </citation>
    <scope>NUCLEOTIDE SEQUENCE [LARGE SCALE GENOMIC DNA]</scope>
    <source>
        <strain evidence="16 17">DSM 22428</strain>
    </source>
</reference>
<evidence type="ECO:0000256" key="13">
    <source>
        <dbReference type="SAM" id="Phobius"/>
    </source>
</evidence>
<comment type="function">
    <text evidence="12">Part of the ABC transporter FtsEX involved in cellular division.</text>
</comment>
<evidence type="ECO:0000256" key="8">
    <source>
        <dbReference type="ARBA" id="ARBA00022692"/>
    </source>
</evidence>
<comment type="similarity">
    <text evidence="2 12">Belongs to the ABC-4 integral membrane protein family. FtsX subfamily.</text>
</comment>
<feature type="transmembrane region" description="Helical" evidence="13">
    <location>
        <begin position="248"/>
        <end position="269"/>
    </location>
</feature>
<evidence type="ECO:0000256" key="3">
    <source>
        <dbReference type="ARBA" id="ARBA00011160"/>
    </source>
</evidence>
<feature type="transmembrane region" description="Helical" evidence="13">
    <location>
        <begin position="195"/>
        <end position="215"/>
    </location>
</feature>
<dbReference type="PANTHER" id="PTHR47755">
    <property type="entry name" value="CELL DIVISION PROTEIN FTSX"/>
    <property type="match status" value="1"/>
</dbReference>
<evidence type="ECO:0000256" key="11">
    <source>
        <dbReference type="ARBA" id="ARBA00023306"/>
    </source>
</evidence>
<proteinExistence type="inferred from homology"/>
<evidence type="ECO:0000256" key="2">
    <source>
        <dbReference type="ARBA" id="ARBA00007379"/>
    </source>
</evidence>
<feature type="domain" description="FtsX extracellular" evidence="15">
    <location>
        <begin position="83"/>
        <end position="174"/>
    </location>
</feature>
<gene>
    <name evidence="16" type="primary">ftsX</name>
    <name evidence="16" type="ORF">QC825_10715</name>
</gene>
<evidence type="ECO:0000259" key="15">
    <source>
        <dbReference type="Pfam" id="PF18075"/>
    </source>
</evidence>
<evidence type="ECO:0000313" key="17">
    <source>
        <dbReference type="Proteomes" id="UP001269375"/>
    </source>
</evidence>
<evidence type="ECO:0000256" key="7">
    <source>
        <dbReference type="ARBA" id="ARBA00022618"/>
    </source>
</evidence>
<keyword evidence="7 12" id="KW-0132">Cell division</keyword>
<evidence type="ECO:0000259" key="14">
    <source>
        <dbReference type="Pfam" id="PF02687"/>
    </source>
</evidence>
<keyword evidence="17" id="KW-1185">Reference proteome</keyword>
<dbReference type="InterPro" id="IPR047590">
    <property type="entry name" value="FtsX_proteobact-type"/>
</dbReference>
<comment type="subcellular location">
    <subcellularLocation>
        <location evidence="1">Cell inner membrane</location>
        <topology evidence="1">Multi-pass membrane protein</topology>
    </subcellularLocation>
</comment>
<dbReference type="InterPro" id="IPR003838">
    <property type="entry name" value="ABC3_permease_C"/>
</dbReference>
<dbReference type="Pfam" id="PF18075">
    <property type="entry name" value="FtsX_ECD"/>
    <property type="match status" value="1"/>
</dbReference>
<dbReference type="EMBL" id="JARWAO010000005">
    <property type="protein sequence ID" value="MDR5896546.1"/>
    <property type="molecule type" value="Genomic_DNA"/>
</dbReference>
<feature type="domain" description="ABC3 transporter permease C-terminal" evidence="14">
    <location>
        <begin position="198"/>
        <end position="312"/>
    </location>
</feature>
<evidence type="ECO:0000256" key="1">
    <source>
        <dbReference type="ARBA" id="ARBA00004429"/>
    </source>
</evidence>
<dbReference type="NCBIfam" id="TIGR00439">
    <property type="entry name" value="FtsX_Gneg"/>
    <property type="match status" value="1"/>
</dbReference>
<dbReference type="RefSeq" id="WP_251594244.1">
    <property type="nucleotide sequence ID" value="NZ_JAMLJI010000003.1"/>
</dbReference>